<keyword evidence="2" id="KW-0596">Phosphopantetheine</keyword>
<evidence type="ECO:0000256" key="2">
    <source>
        <dbReference type="ARBA" id="ARBA00022450"/>
    </source>
</evidence>
<dbReference type="EMBL" id="CP104694">
    <property type="protein sequence ID" value="UXI66266.1"/>
    <property type="molecule type" value="Genomic_DNA"/>
</dbReference>
<dbReference type="InterPro" id="IPR020806">
    <property type="entry name" value="PKS_PP-bd"/>
</dbReference>
<dbReference type="RefSeq" id="WP_261693250.1">
    <property type="nucleotide sequence ID" value="NZ_CP104694.1"/>
</dbReference>
<dbReference type="PROSITE" id="PS00455">
    <property type="entry name" value="AMP_BINDING"/>
    <property type="match status" value="1"/>
</dbReference>
<dbReference type="Pfam" id="PF00668">
    <property type="entry name" value="Condensation"/>
    <property type="match status" value="1"/>
</dbReference>
<evidence type="ECO:0000256" key="3">
    <source>
        <dbReference type="ARBA" id="ARBA00022553"/>
    </source>
</evidence>
<protein>
    <submittedName>
        <fullName evidence="6">AMP-binding protein</fullName>
    </submittedName>
</protein>
<gene>
    <name evidence="6" type="ORF">N4264_16085</name>
</gene>
<dbReference type="PROSITE" id="PS50075">
    <property type="entry name" value="CARRIER"/>
    <property type="match status" value="1"/>
</dbReference>
<dbReference type="Pfam" id="PF02668">
    <property type="entry name" value="TauD"/>
    <property type="match status" value="1"/>
</dbReference>
<dbReference type="Pfam" id="PF00501">
    <property type="entry name" value="AMP-binding"/>
    <property type="match status" value="1"/>
</dbReference>
<dbReference type="SUPFAM" id="SSF56801">
    <property type="entry name" value="Acetyl-CoA synthetase-like"/>
    <property type="match status" value="1"/>
</dbReference>
<dbReference type="CDD" id="cd05930">
    <property type="entry name" value="A_NRPS"/>
    <property type="match status" value="1"/>
</dbReference>
<dbReference type="Proteomes" id="UP001064632">
    <property type="component" value="Chromosome"/>
</dbReference>
<evidence type="ECO:0000256" key="4">
    <source>
        <dbReference type="ARBA" id="ARBA00023002"/>
    </source>
</evidence>
<dbReference type="PANTHER" id="PTHR45527:SF1">
    <property type="entry name" value="FATTY ACID SYNTHASE"/>
    <property type="match status" value="1"/>
</dbReference>
<evidence type="ECO:0000256" key="1">
    <source>
        <dbReference type="ARBA" id="ARBA00001957"/>
    </source>
</evidence>
<dbReference type="InterPro" id="IPR001242">
    <property type="entry name" value="Condensation_dom"/>
</dbReference>
<organism evidence="6 7">
    <name type="scientific">Tahibacter amnicola</name>
    <dbReference type="NCBI Taxonomy" id="2976241"/>
    <lineage>
        <taxon>Bacteria</taxon>
        <taxon>Pseudomonadati</taxon>
        <taxon>Pseudomonadota</taxon>
        <taxon>Gammaproteobacteria</taxon>
        <taxon>Lysobacterales</taxon>
        <taxon>Rhodanobacteraceae</taxon>
        <taxon>Tahibacter</taxon>
    </lineage>
</organism>
<name>A0ABY6BCB0_9GAMM</name>
<dbReference type="InterPro" id="IPR042098">
    <property type="entry name" value="TauD-like_sf"/>
</dbReference>
<dbReference type="InterPro" id="IPR006162">
    <property type="entry name" value="Ppantetheine_attach_site"/>
</dbReference>
<keyword evidence="7" id="KW-1185">Reference proteome</keyword>
<dbReference type="SMART" id="SM00823">
    <property type="entry name" value="PKS_PP"/>
    <property type="match status" value="1"/>
</dbReference>
<evidence type="ECO:0000313" key="7">
    <source>
        <dbReference type="Proteomes" id="UP001064632"/>
    </source>
</evidence>
<dbReference type="PANTHER" id="PTHR45527">
    <property type="entry name" value="NONRIBOSOMAL PEPTIDE SYNTHETASE"/>
    <property type="match status" value="1"/>
</dbReference>
<dbReference type="Gene3D" id="3.30.300.30">
    <property type="match status" value="1"/>
</dbReference>
<keyword evidence="4" id="KW-0560">Oxidoreductase</keyword>
<dbReference type="InterPro" id="IPR042099">
    <property type="entry name" value="ANL_N_sf"/>
</dbReference>
<evidence type="ECO:0000259" key="5">
    <source>
        <dbReference type="PROSITE" id="PS50075"/>
    </source>
</evidence>
<dbReference type="SUPFAM" id="SSF51197">
    <property type="entry name" value="Clavaminate synthase-like"/>
    <property type="match status" value="1"/>
</dbReference>
<dbReference type="SUPFAM" id="SSF52777">
    <property type="entry name" value="CoA-dependent acyltransferases"/>
    <property type="match status" value="2"/>
</dbReference>
<dbReference type="InterPro" id="IPR009081">
    <property type="entry name" value="PP-bd_ACP"/>
</dbReference>
<dbReference type="InterPro" id="IPR023213">
    <property type="entry name" value="CAT-like_dom_sf"/>
</dbReference>
<dbReference type="InterPro" id="IPR036736">
    <property type="entry name" value="ACP-like_sf"/>
</dbReference>
<feature type="domain" description="Carrier" evidence="5">
    <location>
        <begin position="504"/>
        <end position="579"/>
    </location>
</feature>
<dbReference type="PROSITE" id="PS00012">
    <property type="entry name" value="PHOSPHOPANTETHEINE"/>
    <property type="match status" value="1"/>
</dbReference>
<dbReference type="Pfam" id="PF00550">
    <property type="entry name" value="PP-binding"/>
    <property type="match status" value="1"/>
</dbReference>
<reference evidence="6" key="1">
    <citation type="submission" date="2022-09" db="EMBL/GenBank/DDBJ databases">
        <title>Tahibacter sp. nov., isolated from a fresh water.</title>
        <authorList>
            <person name="Baek J.H."/>
            <person name="Lee J.K."/>
            <person name="Kim J.M."/>
            <person name="Jeon C.O."/>
        </authorList>
    </citation>
    <scope>NUCLEOTIDE SEQUENCE</scope>
    <source>
        <strain evidence="6">W38</strain>
    </source>
</reference>
<comment type="cofactor">
    <cofactor evidence="1">
        <name>pantetheine 4'-phosphate</name>
        <dbReference type="ChEBI" id="CHEBI:47942"/>
    </cofactor>
</comment>
<dbReference type="Gene3D" id="3.30.559.10">
    <property type="entry name" value="Chloramphenicol acetyltransferase-like domain"/>
    <property type="match status" value="1"/>
</dbReference>
<dbReference type="InterPro" id="IPR020845">
    <property type="entry name" value="AMP-binding_CS"/>
</dbReference>
<sequence length="1369" mass="147974">MNAHVNSELTGAQRSGWQLAPALAGLGEYGDALAVEDGTRSVDFATFARHMDCVAAALRADYPPDAVVAVDIERSLELVLALCACLRAGRAFVIVSGTHALDRARMANAGAILRANPGTSALLRIEPLSPVAAQPLQGRESDGDLAYVLYTSGSTGTPKGVEVRRDGLCNYLAWAARHYDMDALEGAVAHLNPAFDAAITQLLLPIVRGRCVHIVAPGREITGLVASLDYLRGRWLVKLTPSQVAAIAVERGASVFESSGELVLGGEALLGDVQRAAAALFPRYRIHNEYGPTETVVGSTIYTASVARYEGSLPIGTPIDATSIRIVDAWLRPVVHGETGEILIAGAGVARGYRGLPRRTAEGFVPDPAASQPGARAYRTGDYGYVDAQGYLRYVGRRDEQVKIRGHRVELGDVRARVQALAGVAEAAVEAVALPDGDRELRAYVRLETGTTLAGLRASAQQHLPEPLRPAHWFAVAQMPLTANGKLDTAHLAVLADTAPVPAVDVDATTATVLRLWSALLQHGDFGPDDDFHAVGGHSLLAIRLRGQIRKQFGASIPLATLIALSTPRRIAGAIDAAMAGADVATPPAAAASEVTDAPLSPLQQPLWRAALNARRRGLADPYLVPVALRLHGSVDEERLRAAFAGVIARHGIFHTTLAWDGEAIRQRVGQDPLWEWHRESPLDVALRIRQIAAEPLDLERGPVVAVHALREPSGSTCLVLRLHHLFIDEWSTSRLIDELSTAYTHGVAALPSPPPRDAYAAFSARQHAVSAERNAVQLNYWARVHADAPALPELPRRSGTGTAGVLRRSTRLDSASTEALRAAAAAQQVSMHTLVLAAIGMALGIAADLPLVRIAVPMAVRDDDALHGVCGYFLNSVLYTVPVERQRRMVDIVRDVGARSTGVLENKDVAFEQVIAATPAMASGAHSHVRFVYSEWLPTPDFGGDCRVEYVPVERAGVKFPLLISAQAGPDGLELHLDADTAVYEEAHVRQWTDHCRALLTFLAEDPARDMASIRSALHGQRQAEQQARTQSLAARLAGAGRRSVTGANSVAEHPASPDGLHCVSAPSLSTSLRDWITQHASAIHARISQHGAVLFRGFAELPIEEFEACVGLLGQGAMVAYENRSTPRTQVRNHVYTSTEYPADAQIPLHSENAYSARWPERIMFWSREVAATGGETPIADNRRVLAAIPDVTLERFQARGVMYVRNYHRGIGLSWQETFQTAARDEVESYCRAHAMQWQWLQNDVLRTWQTLPAVRTHSPTGARVWFNQAHLFHVSSLGAAVERDLRQLFDEQSLPRNACFGDGSPIAADDLEAIRRAYAANEVVFGWQRNDLLVLDNQLYSHGRRSYTGARRVLAGMTGTGQDAP</sequence>
<dbReference type="SUPFAM" id="SSF47336">
    <property type="entry name" value="ACP-like"/>
    <property type="match status" value="1"/>
</dbReference>
<dbReference type="Gene3D" id="1.10.1200.10">
    <property type="entry name" value="ACP-like"/>
    <property type="match status" value="1"/>
</dbReference>
<proteinExistence type="predicted"/>
<dbReference type="Gene3D" id="3.60.130.10">
    <property type="entry name" value="Clavaminate synthase-like"/>
    <property type="match status" value="1"/>
</dbReference>
<accession>A0ABY6BCB0</accession>
<dbReference type="InterPro" id="IPR045851">
    <property type="entry name" value="AMP-bd_C_sf"/>
</dbReference>
<evidence type="ECO:0000313" key="6">
    <source>
        <dbReference type="EMBL" id="UXI66266.1"/>
    </source>
</evidence>
<dbReference type="Gene3D" id="3.30.559.30">
    <property type="entry name" value="Nonribosomal peptide synthetase, condensation domain"/>
    <property type="match status" value="1"/>
</dbReference>
<dbReference type="InterPro" id="IPR003819">
    <property type="entry name" value="TauD/TfdA-like"/>
</dbReference>
<dbReference type="InterPro" id="IPR025110">
    <property type="entry name" value="AMP-bd_C"/>
</dbReference>
<keyword evidence="3" id="KW-0597">Phosphoprotein</keyword>
<dbReference type="Pfam" id="PF13193">
    <property type="entry name" value="AMP-binding_C"/>
    <property type="match status" value="1"/>
</dbReference>
<dbReference type="Gene3D" id="3.40.50.12780">
    <property type="entry name" value="N-terminal domain of ligase-like"/>
    <property type="match status" value="1"/>
</dbReference>
<dbReference type="InterPro" id="IPR000873">
    <property type="entry name" value="AMP-dep_synth/lig_dom"/>
</dbReference>